<evidence type="ECO:0000313" key="10">
    <source>
        <dbReference type="EMBL" id="MBK1703045.1"/>
    </source>
</evidence>
<evidence type="ECO:0000256" key="1">
    <source>
        <dbReference type="ARBA" id="ARBA00010875"/>
    </source>
</evidence>
<evidence type="ECO:0000256" key="8">
    <source>
        <dbReference type="HAMAP-Rule" id="MF_00009"/>
    </source>
</evidence>
<accession>A0AAJ0U1B7</accession>
<dbReference type="GO" id="GO:0006364">
    <property type="term" value="P:rRNA processing"/>
    <property type="evidence" value="ECO:0007669"/>
    <property type="project" value="UniProtKB-UniRule"/>
</dbReference>
<feature type="binding site" evidence="8">
    <location>
        <position position="174"/>
    </location>
    <ligand>
        <name>Zn(2+)</name>
        <dbReference type="ChEBI" id="CHEBI:29105"/>
        <note>catalytic</note>
    </ligand>
</feature>
<dbReference type="AlphaFoldDB" id="A0AAJ0U1B7"/>
<comment type="similarity">
    <text evidence="1 8">Belongs to the endoribonuclease YbeY family.</text>
</comment>
<keyword evidence="11" id="KW-1185">Reference proteome</keyword>
<dbReference type="SUPFAM" id="SSF55486">
    <property type="entry name" value="Metalloproteases ('zincins'), catalytic domain"/>
    <property type="match status" value="1"/>
</dbReference>
<dbReference type="PROSITE" id="PS01306">
    <property type="entry name" value="UPF0054"/>
    <property type="match status" value="1"/>
</dbReference>
<feature type="region of interest" description="Disordered" evidence="9">
    <location>
        <begin position="1"/>
        <end position="24"/>
    </location>
</feature>
<dbReference type="PANTHER" id="PTHR46986:SF1">
    <property type="entry name" value="ENDORIBONUCLEASE YBEY, CHLOROPLASTIC"/>
    <property type="match status" value="1"/>
</dbReference>
<name>A0AAJ0U1B7_9GAMM</name>
<keyword evidence="6 8" id="KW-0378">Hydrolase</keyword>
<dbReference type="GO" id="GO:0008270">
    <property type="term" value="F:zinc ion binding"/>
    <property type="evidence" value="ECO:0007669"/>
    <property type="project" value="UniProtKB-UniRule"/>
</dbReference>
<evidence type="ECO:0000256" key="4">
    <source>
        <dbReference type="ARBA" id="ARBA00022723"/>
    </source>
</evidence>
<dbReference type="GO" id="GO:0004521">
    <property type="term" value="F:RNA endonuclease activity"/>
    <property type="evidence" value="ECO:0007669"/>
    <property type="project" value="UniProtKB-UniRule"/>
</dbReference>
<evidence type="ECO:0000313" key="11">
    <source>
        <dbReference type="Proteomes" id="UP001296776"/>
    </source>
</evidence>
<gene>
    <name evidence="8" type="primary">ybeY</name>
    <name evidence="10" type="ORF">CKO40_00375</name>
</gene>
<feature type="binding site" evidence="8">
    <location>
        <position position="184"/>
    </location>
    <ligand>
        <name>Zn(2+)</name>
        <dbReference type="ChEBI" id="CHEBI:29105"/>
        <note>catalytic</note>
    </ligand>
</feature>
<reference evidence="10" key="1">
    <citation type="submission" date="2017-08" db="EMBL/GenBank/DDBJ databases">
        <authorList>
            <person name="Imhoff J.F."/>
            <person name="Rahn T."/>
            <person name="Kuenzel S."/>
            <person name="Neulinger S.C."/>
        </authorList>
    </citation>
    <scope>NUCLEOTIDE SEQUENCE</scope>
    <source>
        <strain evidence="10">DSM 11080</strain>
    </source>
</reference>
<dbReference type="PANTHER" id="PTHR46986">
    <property type="entry name" value="ENDORIBONUCLEASE YBEY, CHLOROPLASTIC"/>
    <property type="match status" value="1"/>
</dbReference>
<keyword evidence="7 8" id="KW-0862">Zinc</keyword>
<evidence type="ECO:0000256" key="5">
    <source>
        <dbReference type="ARBA" id="ARBA00022759"/>
    </source>
</evidence>
<keyword evidence="8" id="KW-0698">rRNA processing</keyword>
<dbReference type="GO" id="GO:0005737">
    <property type="term" value="C:cytoplasm"/>
    <property type="evidence" value="ECO:0007669"/>
    <property type="project" value="UniProtKB-SubCell"/>
</dbReference>
<evidence type="ECO:0000256" key="3">
    <source>
        <dbReference type="ARBA" id="ARBA00022722"/>
    </source>
</evidence>
<dbReference type="EMBL" id="NRSJ01000001">
    <property type="protein sequence ID" value="MBK1703045.1"/>
    <property type="molecule type" value="Genomic_DNA"/>
</dbReference>
<reference evidence="10" key="2">
    <citation type="journal article" date="2020" name="Microorganisms">
        <title>Osmotic Adaptation and Compatible Solute Biosynthesis of Phototrophic Bacteria as Revealed from Genome Analyses.</title>
        <authorList>
            <person name="Imhoff J.F."/>
            <person name="Rahn T."/>
            <person name="Kunzel S."/>
            <person name="Keller A."/>
            <person name="Neulinger S.C."/>
        </authorList>
    </citation>
    <scope>NUCLEOTIDE SEQUENCE</scope>
    <source>
        <strain evidence="10">DSM 11080</strain>
    </source>
</reference>
<dbReference type="Gene3D" id="3.40.390.30">
    <property type="entry name" value="Metalloproteases ('zincins'), catalytic domain"/>
    <property type="match status" value="1"/>
</dbReference>
<keyword evidence="3 8" id="KW-0540">Nuclease</keyword>
<sequence length="223" mass="23671">MTETKEADAPTAGPSAGRAAGGTTATAAEDVVLIDLQDARPQTDRQRPLPSVPDLERWASEALAAGLAAGLAAELAAGPASARRTVPKPAELTLRIVGEEESTTLNRCYRDRTGATNILSFPFDLPPGLDALDPQAAALGSLLGDLIICAPVVQREAHEQDKTETAHWAHLVVHGVLHLLGFDHLTEAEASAMEALEIRILGALGFPSPYEVIDDVHDERRRI</sequence>
<evidence type="ECO:0000256" key="7">
    <source>
        <dbReference type="ARBA" id="ARBA00022833"/>
    </source>
</evidence>
<dbReference type="EC" id="3.1.-.-" evidence="8"/>
<dbReference type="NCBIfam" id="TIGR00043">
    <property type="entry name" value="rRNA maturation RNase YbeY"/>
    <property type="match status" value="1"/>
</dbReference>
<organism evidence="10 11">
    <name type="scientific">Halochromatium glycolicum</name>
    <dbReference type="NCBI Taxonomy" id="85075"/>
    <lineage>
        <taxon>Bacteria</taxon>
        <taxon>Pseudomonadati</taxon>
        <taxon>Pseudomonadota</taxon>
        <taxon>Gammaproteobacteria</taxon>
        <taxon>Chromatiales</taxon>
        <taxon>Chromatiaceae</taxon>
        <taxon>Halochromatium</taxon>
    </lineage>
</organism>
<keyword evidence="5 8" id="KW-0255">Endonuclease</keyword>
<dbReference type="GO" id="GO:0004222">
    <property type="term" value="F:metalloendopeptidase activity"/>
    <property type="evidence" value="ECO:0007669"/>
    <property type="project" value="InterPro"/>
</dbReference>
<keyword evidence="2 8" id="KW-0690">Ribosome biogenesis</keyword>
<keyword evidence="4 8" id="KW-0479">Metal-binding</keyword>
<dbReference type="Proteomes" id="UP001296776">
    <property type="component" value="Unassembled WGS sequence"/>
</dbReference>
<feature type="binding site" evidence="8">
    <location>
        <position position="178"/>
    </location>
    <ligand>
        <name>Zn(2+)</name>
        <dbReference type="ChEBI" id="CHEBI:29105"/>
        <note>catalytic</note>
    </ligand>
</feature>
<proteinExistence type="inferred from homology"/>
<dbReference type="Pfam" id="PF02130">
    <property type="entry name" value="YbeY"/>
    <property type="match status" value="1"/>
</dbReference>
<evidence type="ECO:0000256" key="9">
    <source>
        <dbReference type="SAM" id="MobiDB-lite"/>
    </source>
</evidence>
<comment type="function">
    <text evidence="8">Single strand-specific metallo-endoribonuclease involved in late-stage 70S ribosome quality control and in maturation of the 3' terminus of the 16S rRNA.</text>
</comment>
<dbReference type="InterPro" id="IPR023091">
    <property type="entry name" value="MetalPrtase_cat_dom_sf_prd"/>
</dbReference>
<dbReference type="InterPro" id="IPR002036">
    <property type="entry name" value="YbeY"/>
</dbReference>
<comment type="subcellular location">
    <subcellularLocation>
        <location evidence="8">Cytoplasm</location>
    </subcellularLocation>
</comment>
<dbReference type="HAMAP" id="MF_00009">
    <property type="entry name" value="Endoribonucl_YbeY"/>
    <property type="match status" value="1"/>
</dbReference>
<comment type="caution">
    <text evidence="10">The sequence shown here is derived from an EMBL/GenBank/DDBJ whole genome shotgun (WGS) entry which is preliminary data.</text>
</comment>
<comment type="cofactor">
    <cofactor evidence="8">
        <name>Zn(2+)</name>
        <dbReference type="ChEBI" id="CHEBI:29105"/>
    </cofactor>
    <text evidence="8">Binds 1 zinc ion.</text>
</comment>
<feature type="compositionally biased region" description="Low complexity" evidence="9">
    <location>
        <begin position="9"/>
        <end position="24"/>
    </location>
</feature>
<evidence type="ECO:0000256" key="2">
    <source>
        <dbReference type="ARBA" id="ARBA00022517"/>
    </source>
</evidence>
<protein>
    <recommendedName>
        <fullName evidence="8">Endoribonuclease YbeY</fullName>
        <ecNumber evidence="8">3.1.-.-</ecNumber>
    </recommendedName>
</protein>
<keyword evidence="8" id="KW-0963">Cytoplasm</keyword>
<dbReference type="RefSeq" id="WP_200343669.1">
    <property type="nucleotide sequence ID" value="NZ_NRSJ01000001.1"/>
</dbReference>
<dbReference type="InterPro" id="IPR020549">
    <property type="entry name" value="YbeY_CS"/>
</dbReference>
<evidence type="ECO:0000256" key="6">
    <source>
        <dbReference type="ARBA" id="ARBA00022801"/>
    </source>
</evidence>